<evidence type="ECO:0000256" key="14">
    <source>
        <dbReference type="ARBA" id="ARBA00068837"/>
    </source>
</evidence>
<evidence type="ECO:0000313" key="18">
    <source>
        <dbReference type="Proteomes" id="UP000092993"/>
    </source>
</evidence>
<feature type="region of interest" description="Disordered" evidence="15">
    <location>
        <begin position="345"/>
        <end position="549"/>
    </location>
</feature>
<dbReference type="Pfam" id="PF09202">
    <property type="entry name" value="Rio2_N"/>
    <property type="match status" value="1"/>
</dbReference>
<name>A0A1C7MQK7_GRIFR</name>
<dbReference type="EMBL" id="LUGG01000001">
    <property type="protein sequence ID" value="OBZ79160.1"/>
    <property type="molecule type" value="Genomic_DNA"/>
</dbReference>
<evidence type="ECO:0000256" key="2">
    <source>
        <dbReference type="ARBA" id="ARBA00009196"/>
    </source>
</evidence>
<dbReference type="InterPro" id="IPR018935">
    <property type="entry name" value="RIO_kinase_CS"/>
</dbReference>
<dbReference type="OrthoDB" id="10258631at2759"/>
<comment type="cofactor">
    <cofactor evidence="1">
        <name>Mg(2+)</name>
        <dbReference type="ChEBI" id="CHEBI:18420"/>
    </cofactor>
</comment>
<dbReference type="Proteomes" id="UP000092993">
    <property type="component" value="Unassembled WGS sequence"/>
</dbReference>
<keyword evidence="8 17" id="KW-0418">Kinase</keyword>
<feature type="compositionally biased region" description="Polar residues" evidence="15">
    <location>
        <begin position="483"/>
        <end position="495"/>
    </location>
</feature>
<keyword evidence="7" id="KW-0547">Nucleotide-binding</keyword>
<dbReference type="GO" id="GO:0046872">
    <property type="term" value="F:metal ion binding"/>
    <property type="evidence" value="ECO:0007669"/>
    <property type="project" value="UniProtKB-KW"/>
</dbReference>
<dbReference type="InterPro" id="IPR000687">
    <property type="entry name" value="RIO_kinase"/>
</dbReference>
<dbReference type="InterPro" id="IPR015285">
    <property type="entry name" value="RIO2_wHTH_N"/>
</dbReference>
<evidence type="ECO:0000256" key="10">
    <source>
        <dbReference type="ARBA" id="ARBA00022842"/>
    </source>
</evidence>
<dbReference type="CDD" id="cd05144">
    <property type="entry name" value="RIO2_C"/>
    <property type="match status" value="1"/>
</dbReference>
<dbReference type="InterPro" id="IPR036388">
    <property type="entry name" value="WH-like_DNA-bd_sf"/>
</dbReference>
<proteinExistence type="inferred from homology"/>
<protein>
    <recommendedName>
        <fullName evidence="13">Serine/threonine-protein kinase RIO2</fullName>
        <ecNumber evidence="3">2.7.11.1</ecNumber>
    </recommendedName>
    <alternativeName>
        <fullName evidence="14">Serine/threonine-protein kinase rio2</fullName>
    </alternativeName>
</protein>
<dbReference type="FunFam" id="3.30.200.20:FF:000052">
    <property type="entry name" value="Serine/threonine-protein kinase RIO2"/>
    <property type="match status" value="1"/>
</dbReference>
<dbReference type="FunFam" id="1.10.10.10:FF:000053">
    <property type="entry name" value="Serine/threonine-protein kinase RIO2"/>
    <property type="match status" value="1"/>
</dbReference>
<evidence type="ECO:0000256" key="12">
    <source>
        <dbReference type="ARBA" id="ARBA00048679"/>
    </source>
</evidence>
<dbReference type="AlphaFoldDB" id="A0A1C7MQK7"/>
<dbReference type="SMART" id="SM00090">
    <property type="entry name" value="RIO"/>
    <property type="match status" value="1"/>
</dbReference>
<dbReference type="InterPro" id="IPR030484">
    <property type="entry name" value="Rio2"/>
</dbReference>
<dbReference type="STRING" id="5627.A0A1C7MQK7"/>
<evidence type="ECO:0000313" key="17">
    <source>
        <dbReference type="EMBL" id="OBZ79160.1"/>
    </source>
</evidence>
<dbReference type="OMA" id="MIHHENT"/>
<dbReference type="SUPFAM" id="SSF56112">
    <property type="entry name" value="Protein kinase-like (PK-like)"/>
    <property type="match status" value="1"/>
</dbReference>
<evidence type="ECO:0000256" key="11">
    <source>
        <dbReference type="ARBA" id="ARBA00047899"/>
    </source>
</evidence>
<dbReference type="GO" id="GO:0005524">
    <property type="term" value="F:ATP binding"/>
    <property type="evidence" value="ECO:0007669"/>
    <property type="project" value="UniProtKB-KW"/>
</dbReference>
<evidence type="ECO:0000256" key="1">
    <source>
        <dbReference type="ARBA" id="ARBA00001946"/>
    </source>
</evidence>
<evidence type="ECO:0000256" key="15">
    <source>
        <dbReference type="SAM" id="MobiDB-lite"/>
    </source>
</evidence>
<dbReference type="GO" id="GO:0030688">
    <property type="term" value="C:preribosome, small subunit precursor"/>
    <property type="evidence" value="ECO:0007669"/>
    <property type="project" value="TreeGrafter"/>
</dbReference>
<keyword evidence="5" id="KW-0808">Transferase</keyword>
<feature type="compositionally biased region" description="Basic residues" evidence="15">
    <location>
        <begin position="508"/>
        <end position="522"/>
    </location>
</feature>
<keyword evidence="18" id="KW-1185">Reference proteome</keyword>
<dbReference type="GO" id="GO:0005634">
    <property type="term" value="C:nucleus"/>
    <property type="evidence" value="ECO:0007669"/>
    <property type="project" value="TreeGrafter"/>
</dbReference>
<evidence type="ECO:0000256" key="13">
    <source>
        <dbReference type="ARBA" id="ARBA00068353"/>
    </source>
</evidence>
<organism evidence="17 18">
    <name type="scientific">Grifola frondosa</name>
    <name type="common">Maitake</name>
    <name type="synonym">Polyporus frondosus</name>
    <dbReference type="NCBI Taxonomy" id="5627"/>
    <lineage>
        <taxon>Eukaryota</taxon>
        <taxon>Fungi</taxon>
        <taxon>Dikarya</taxon>
        <taxon>Basidiomycota</taxon>
        <taxon>Agaricomycotina</taxon>
        <taxon>Agaricomycetes</taxon>
        <taxon>Polyporales</taxon>
        <taxon>Grifolaceae</taxon>
        <taxon>Grifola</taxon>
    </lineage>
</organism>
<feature type="compositionally biased region" description="Basic and acidic residues" evidence="15">
    <location>
        <begin position="405"/>
        <end position="425"/>
    </location>
</feature>
<dbReference type="PROSITE" id="PS01245">
    <property type="entry name" value="RIO1"/>
    <property type="match status" value="1"/>
</dbReference>
<evidence type="ECO:0000256" key="7">
    <source>
        <dbReference type="ARBA" id="ARBA00022741"/>
    </source>
</evidence>
<dbReference type="EC" id="2.7.11.1" evidence="3"/>
<evidence type="ECO:0000259" key="16">
    <source>
        <dbReference type="SMART" id="SM00090"/>
    </source>
</evidence>
<dbReference type="Gene3D" id="3.30.200.20">
    <property type="entry name" value="Phosphorylase Kinase, domain 1"/>
    <property type="match status" value="1"/>
</dbReference>
<comment type="similarity">
    <text evidence="2">Belongs to the protein kinase superfamily. RIO-type Ser/Thr kinase family.</text>
</comment>
<evidence type="ECO:0000256" key="8">
    <source>
        <dbReference type="ARBA" id="ARBA00022777"/>
    </source>
</evidence>
<gene>
    <name evidence="17" type="primary">rio2</name>
    <name evidence="17" type="ORF">A0H81_00924</name>
</gene>
<keyword evidence="6" id="KW-0479">Metal-binding</keyword>
<keyword evidence="10" id="KW-0460">Magnesium</keyword>
<evidence type="ECO:0000256" key="9">
    <source>
        <dbReference type="ARBA" id="ARBA00022840"/>
    </source>
</evidence>
<dbReference type="InterPro" id="IPR011009">
    <property type="entry name" value="Kinase-like_dom_sf"/>
</dbReference>
<dbReference type="InterPro" id="IPR018934">
    <property type="entry name" value="RIO_dom"/>
</dbReference>
<dbReference type="GO" id="GO:0005829">
    <property type="term" value="C:cytosol"/>
    <property type="evidence" value="ECO:0007669"/>
    <property type="project" value="TreeGrafter"/>
</dbReference>
<reference evidence="17 18" key="1">
    <citation type="submission" date="2016-03" db="EMBL/GenBank/DDBJ databases">
        <title>Whole genome sequencing of Grifola frondosa 9006-11.</title>
        <authorList>
            <person name="Min B."/>
            <person name="Park H."/>
            <person name="Kim J.-G."/>
            <person name="Cho H."/>
            <person name="Oh Y.-L."/>
            <person name="Kong W.-S."/>
            <person name="Choi I.-G."/>
        </authorList>
    </citation>
    <scope>NUCLEOTIDE SEQUENCE [LARGE SCALE GENOMIC DNA]</scope>
    <source>
        <strain evidence="17 18">9006-11</strain>
    </source>
</reference>
<dbReference type="PANTHER" id="PTHR45852">
    <property type="entry name" value="SER/THR-PROTEIN KINASE RIO2"/>
    <property type="match status" value="1"/>
</dbReference>
<sequence>MKLDATDLRYVTSDEFRVLTAVEMGSKNHEIVPTVLIVRISGLRNGGVNKILGSLAKRSLVSRVQNARCAYSFVAGDESIDVVEDDGYRLTYGGYDYLAMRAMSKRDSVYSVGNQIGVGKESDIYIVADNQGQELVLKLHRLGRISFRAIKQKRDYMGKRKSASWMYMSRLAAEKEYAFMKVLYEHQFPVPRPVDQARHCILMEFIDAYPLRQVSDLPSPGALYSELMDLIVRFARAGLIHGDFNEFNILIRRETGEPIVIDFPQMVSTSHTNAEWYFNRDVECIRRFFKRRFRYESSIYPRFRSIKNETSGDGSGAFHLDLVVAASGYDKGEQKVLEEYMDTIQLEKSRKEPDGADDDEEDTEDTSDADEDADEDEEFSEEDDVGEEDENGGNELAEADDLESEHELHMHDNTLSREEPHDGLRMDASPNPGDGIPSETDEGVPLSPIRHLSRSRSPPASRHTSRSRSGSPSSLVERAAALSLSNATPRPTSSKDVSEKVLSEVTKQRAHQQRKYHSKKGAQKMGGRPKGSKRKMDGRIKVDGGGFWD</sequence>
<comment type="caution">
    <text evidence="17">The sequence shown here is derived from an EMBL/GenBank/DDBJ whole genome shotgun (WGS) entry which is preliminary data.</text>
</comment>
<keyword evidence="9" id="KW-0067">ATP-binding</keyword>
<accession>A0A1C7MQK7</accession>
<keyword evidence="4" id="KW-0723">Serine/threonine-protein kinase</keyword>
<feature type="domain" description="RIO kinase" evidence="16">
    <location>
        <begin position="81"/>
        <end position="312"/>
    </location>
</feature>
<comment type="catalytic activity">
    <reaction evidence="12">
        <text>L-seryl-[protein] + ATP = O-phospho-L-seryl-[protein] + ADP + H(+)</text>
        <dbReference type="Rhea" id="RHEA:17989"/>
        <dbReference type="Rhea" id="RHEA-COMP:9863"/>
        <dbReference type="Rhea" id="RHEA-COMP:11604"/>
        <dbReference type="ChEBI" id="CHEBI:15378"/>
        <dbReference type="ChEBI" id="CHEBI:29999"/>
        <dbReference type="ChEBI" id="CHEBI:30616"/>
        <dbReference type="ChEBI" id="CHEBI:83421"/>
        <dbReference type="ChEBI" id="CHEBI:456216"/>
        <dbReference type="EC" id="2.7.11.1"/>
    </reaction>
</comment>
<dbReference type="GO" id="GO:0004674">
    <property type="term" value="F:protein serine/threonine kinase activity"/>
    <property type="evidence" value="ECO:0007669"/>
    <property type="project" value="UniProtKB-KW"/>
</dbReference>
<dbReference type="Gene3D" id="1.10.510.10">
    <property type="entry name" value="Transferase(Phosphotransferase) domain 1"/>
    <property type="match status" value="1"/>
</dbReference>
<dbReference type="SUPFAM" id="SSF46785">
    <property type="entry name" value="Winged helix' DNA-binding domain"/>
    <property type="match status" value="1"/>
</dbReference>
<evidence type="ECO:0000256" key="4">
    <source>
        <dbReference type="ARBA" id="ARBA00022527"/>
    </source>
</evidence>
<dbReference type="Gene3D" id="1.10.10.10">
    <property type="entry name" value="Winged helix-like DNA-binding domain superfamily/Winged helix DNA-binding domain"/>
    <property type="match status" value="1"/>
</dbReference>
<feature type="compositionally biased region" description="Acidic residues" evidence="15">
    <location>
        <begin position="355"/>
        <end position="404"/>
    </location>
</feature>
<evidence type="ECO:0000256" key="6">
    <source>
        <dbReference type="ARBA" id="ARBA00022723"/>
    </source>
</evidence>
<dbReference type="InterPro" id="IPR036390">
    <property type="entry name" value="WH_DNA-bd_sf"/>
</dbReference>
<evidence type="ECO:0000256" key="5">
    <source>
        <dbReference type="ARBA" id="ARBA00022679"/>
    </source>
</evidence>
<dbReference type="GO" id="GO:0030490">
    <property type="term" value="P:maturation of SSU-rRNA"/>
    <property type="evidence" value="ECO:0007669"/>
    <property type="project" value="TreeGrafter"/>
</dbReference>
<comment type="catalytic activity">
    <reaction evidence="11">
        <text>L-threonyl-[protein] + ATP = O-phospho-L-threonyl-[protein] + ADP + H(+)</text>
        <dbReference type="Rhea" id="RHEA:46608"/>
        <dbReference type="Rhea" id="RHEA-COMP:11060"/>
        <dbReference type="Rhea" id="RHEA-COMP:11605"/>
        <dbReference type="ChEBI" id="CHEBI:15378"/>
        <dbReference type="ChEBI" id="CHEBI:30013"/>
        <dbReference type="ChEBI" id="CHEBI:30616"/>
        <dbReference type="ChEBI" id="CHEBI:61977"/>
        <dbReference type="ChEBI" id="CHEBI:456216"/>
        <dbReference type="EC" id="2.7.11.1"/>
    </reaction>
</comment>
<feature type="compositionally biased region" description="Basic and acidic residues" evidence="15">
    <location>
        <begin position="345"/>
        <end position="354"/>
    </location>
</feature>
<dbReference type="Pfam" id="PF01163">
    <property type="entry name" value="RIO1"/>
    <property type="match status" value="1"/>
</dbReference>
<evidence type="ECO:0000256" key="3">
    <source>
        <dbReference type="ARBA" id="ARBA00012513"/>
    </source>
</evidence>
<dbReference type="PANTHER" id="PTHR45852:SF1">
    <property type="entry name" value="SERINE_THREONINE-PROTEIN KINASE RIO2"/>
    <property type="match status" value="1"/>
</dbReference>